<organism evidence="1">
    <name type="scientific">Ovis aries</name>
    <name type="common">Sheep</name>
    <dbReference type="NCBI Taxonomy" id="9940"/>
    <lineage>
        <taxon>Eukaryota</taxon>
        <taxon>Metazoa</taxon>
        <taxon>Chordata</taxon>
        <taxon>Craniata</taxon>
        <taxon>Vertebrata</taxon>
        <taxon>Euteleostomi</taxon>
        <taxon>Mammalia</taxon>
        <taxon>Eutheria</taxon>
        <taxon>Laurasiatheria</taxon>
        <taxon>Artiodactyla</taxon>
        <taxon>Ruminantia</taxon>
        <taxon>Pecora</taxon>
        <taxon>Bovidae</taxon>
        <taxon>Caprinae</taxon>
        <taxon>Ovis</taxon>
    </lineage>
</organism>
<name>A0AC11DEW9_SHEEP</name>
<accession>A0AC11DEW9</accession>
<sequence length="155" mass="17613">MARHWRSLHHGSEYIIRNAGLDESQIGIKIPGRNINSFRNADTTLMTEREEELKSLLMRVKEESVKADLKCNTQKTKLMASGSIPSWQREGGKRGSSDRFYFLGTKITVDGDCSHKIKKCLLVGRKPMTNLDRVLKSTNITLPIKVHIVKAMVFQ</sequence>
<evidence type="ECO:0000313" key="1">
    <source>
        <dbReference type="Ensembl" id="ENSOARP00020044501.1"/>
    </source>
</evidence>
<dbReference type="Ensembl" id="ENSOART00020064501.1">
    <property type="protein sequence ID" value="ENSOARP00020044501.1"/>
    <property type="gene ID" value="ENSOARG00020030511.1"/>
</dbReference>
<reference evidence="1" key="2">
    <citation type="submission" date="2025-08" db="UniProtKB">
        <authorList>
            <consortium name="Ensembl"/>
        </authorList>
    </citation>
    <scope>IDENTIFICATION</scope>
</reference>
<reference evidence="1" key="3">
    <citation type="submission" date="2025-09" db="UniProtKB">
        <authorList>
            <consortium name="Ensembl"/>
        </authorList>
    </citation>
    <scope>IDENTIFICATION</scope>
</reference>
<proteinExistence type="predicted"/>
<reference evidence="1" key="1">
    <citation type="submission" date="2020-11" db="EMBL/GenBank/DDBJ databases">
        <authorList>
            <person name="Davenport K.M."/>
            <person name="Bickhart D.M."/>
            <person name="Smith T.P.L."/>
            <person name="Murdoch B.M."/>
            <person name="Rosen B.D."/>
        </authorList>
    </citation>
    <scope>NUCLEOTIDE SEQUENCE [LARGE SCALE GENOMIC DNA]</scope>
    <source>
        <strain evidence="1">OAR_USU_Benz2616</strain>
    </source>
</reference>
<protein>
    <submittedName>
        <fullName evidence="1">Uncharacterized protein</fullName>
    </submittedName>
</protein>